<dbReference type="Proteomes" id="UP001153076">
    <property type="component" value="Unassembled WGS sequence"/>
</dbReference>
<evidence type="ECO:0000313" key="3">
    <source>
        <dbReference type="Proteomes" id="UP001153076"/>
    </source>
</evidence>
<sequence length="167" mass="19637">MDGLQSQPRLQRRMQRTPDRLPGLRSRSRPRGEASERRRAPERRFDRERTWSPLRERNGQLILMEVRGHLLLKRPPPMSSAPKPHNARKYCEFHEQNRHTTAECRKLRKPLHELANKGQIDQFLKRGPRFLRKERQPARPEARDEECSTNIVATIAGGYAESITQFA</sequence>
<name>A0A9Q1JYL3_9CARY</name>
<reference evidence="2" key="1">
    <citation type="submission" date="2022-04" db="EMBL/GenBank/DDBJ databases">
        <title>Carnegiea gigantea Genome sequencing and assembly v2.</title>
        <authorList>
            <person name="Copetti D."/>
            <person name="Sanderson M.J."/>
            <person name="Burquez A."/>
            <person name="Wojciechowski M.F."/>
        </authorList>
    </citation>
    <scope>NUCLEOTIDE SEQUENCE</scope>
    <source>
        <strain evidence="2">SGP5-SGP5p</strain>
        <tissue evidence="2">Aerial part</tissue>
    </source>
</reference>
<evidence type="ECO:0000313" key="2">
    <source>
        <dbReference type="EMBL" id="KAJ8433504.1"/>
    </source>
</evidence>
<feature type="region of interest" description="Disordered" evidence="1">
    <location>
        <begin position="1"/>
        <end position="46"/>
    </location>
</feature>
<organism evidence="2 3">
    <name type="scientific">Carnegiea gigantea</name>
    <dbReference type="NCBI Taxonomy" id="171969"/>
    <lineage>
        <taxon>Eukaryota</taxon>
        <taxon>Viridiplantae</taxon>
        <taxon>Streptophyta</taxon>
        <taxon>Embryophyta</taxon>
        <taxon>Tracheophyta</taxon>
        <taxon>Spermatophyta</taxon>
        <taxon>Magnoliopsida</taxon>
        <taxon>eudicotyledons</taxon>
        <taxon>Gunneridae</taxon>
        <taxon>Pentapetalae</taxon>
        <taxon>Caryophyllales</taxon>
        <taxon>Cactineae</taxon>
        <taxon>Cactaceae</taxon>
        <taxon>Cactoideae</taxon>
        <taxon>Echinocereeae</taxon>
        <taxon>Carnegiea</taxon>
    </lineage>
</organism>
<dbReference type="EMBL" id="JAKOGI010000534">
    <property type="protein sequence ID" value="KAJ8433504.1"/>
    <property type="molecule type" value="Genomic_DNA"/>
</dbReference>
<gene>
    <name evidence="2" type="ORF">Cgig2_018038</name>
</gene>
<proteinExistence type="predicted"/>
<feature type="compositionally biased region" description="Basic and acidic residues" evidence="1">
    <location>
        <begin position="30"/>
        <end position="46"/>
    </location>
</feature>
<keyword evidence="3" id="KW-1185">Reference proteome</keyword>
<comment type="caution">
    <text evidence="2">The sequence shown here is derived from an EMBL/GenBank/DDBJ whole genome shotgun (WGS) entry which is preliminary data.</text>
</comment>
<protein>
    <recommendedName>
        <fullName evidence="4">Reverse transcriptase domain-containing protein</fullName>
    </recommendedName>
</protein>
<dbReference type="AlphaFoldDB" id="A0A9Q1JYL3"/>
<evidence type="ECO:0000256" key="1">
    <source>
        <dbReference type="SAM" id="MobiDB-lite"/>
    </source>
</evidence>
<dbReference type="OrthoDB" id="1740536at2759"/>
<accession>A0A9Q1JYL3</accession>
<evidence type="ECO:0008006" key="4">
    <source>
        <dbReference type="Google" id="ProtNLM"/>
    </source>
</evidence>